<evidence type="ECO:0000256" key="4">
    <source>
        <dbReference type="ARBA" id="ARBA00023015"/>
    </source>
</evidence>
<evidence type="ECO:0000256" key="9">
    <source>
        <dbReference type="SAM" id="MobiDB-lite"/>
    </source>
</evidence>
<evidence type="ECO:0000256" key="8">
    <source>
        <dbReference type="SAM" id="Coils"/>
    </source>
</evidence>
<protein>
    <submittedName>
        <fullName evidence="11">Zn(II)2Cys6 transcriptional activator</fullName>
    </submittedName>
</protein>
<proteinExistence type="predicted"/>
<dbReference type="GO" id="GO:0008270">
    <property type="term" value="F:zinc ion binding"/>
    <property type="evidence" value="ECO:0007669"/>
    <property type="project" value="InterPro"/>
</dbReference>
<keyword evidence="6" id="KW-0804">Transcription</keyword>
<feature type="compositionally biased region" description="Low complexity" evidence="9">
    <location>
        <begin position="653"/>
        <end position="664"/>
    </location>
</feature>
<dbReference type="Gene3D" id="4.10.240.10">
    <property type="entry name" value="Zn(2)-C6 fungal-type DNA-binding domain"/>
    <property type="match status" value="1"/>
</dbReference>
<feature type="coiled-coil region" evidence="8">
    <location>
        <begin position="102"/>
        <end position="129"/>
    </location>
</feature>
<keyword evidence="8" id="KW-0175">Coiled coil</keyword>
<sequence>MLSMSPTTPGAQGAQQLSYGNSPTSARSQAFKRQASSDDEQENGERNGGRVPQSRRQAAVKRACNECRQQKLRCNVQQEPFVSCSRCVKHKLNCVIEPHFKRIGKRSRNAEMEKEMQELKDRLAMYEGRAVMPNQPTLNTPHPSSDVHAYADTMHAEEDDTYLQSQHQQVAASSLLDLRSGSPMFHALGDVKLAPAQINELFTEFFQLYHPFLPFLDPTRPPDDVCSKDSKVLFWAIISVAARHYEADSGLLNRLKEPLTDLVWQTIIKTQPNHHVVKALCLICTWPLPTSRTSTDPTFMFCGLMMQIAMQIGLHRPTHPQDFSRTKVRLRQEDIVDRLRTWAVCNIVASTVSTGYGQPSFTLYDSTLDFRMDDENHMKIIPPNLFVRLRQEMAASRITKLLYSENSDRFSDSGSTVKGTFYMGLEADRLKEEQGLLDGVNEELERLHHCAVSLHLHLYAFFNTETRHERRRDLVDLFLAATSYVDRASKLQNEDKLKYVPYYIMQMILAAGFALLRLLNSDFSTRLEFDRGRAAVLRTVEMMRKSKVQPNDLLDRLAEVLAQLWKASSSGRSLHSMSQSPVIGNPAIASMFSAHPQQQPQQPRRNSSGVLEDPLRLILSNRMSMSIVFDCVWRWRESRVSGAAEQLDATVVNNPTNPDSSTNSTPPPGAAIENPSHGLPNFNPHLNTLSMPLQLPNGLASANSYEVFDPLAWMLDAQPEWPPQYGTVPFSHDFGA</sequence>
<evidence type="ECO:0000256" key="2">
    <source>
        <dbReference type="ARBA" id="ARBA00022723"/>
    </source>
</evidence>
<dbReference type="PANTHER" id="PTHR31845:SF21">
    <property type="entry name" value="REGULATORY PROTEIN LEU3"/>
    <property type="match status" value="1"/>
</dbReference>
<feature type="compositionally biased region" description="Polar residues" evidence="9">
    <location>
        <begin position="1"/>
        <end position="28"/>
    </location>
</feature>
<keyword evidence="4" id="KW-0805">Transcription regulation</keyword>
<feature type="region of interest" description="Disordered" evidence="9">
    <location>
        <begin position="646"/>
        <end position="681"/>
    </location>
</feature>
<evidence type="ECO:0000256" key="5">
    <source>
        <dbReference type="ARBA" id="ARBA00023125"/>
    </source>
</evidence>
<dbReference type="CDD" id="cd12148">
    <property type="entry name" value="fungal_TF_MHR"/>
    <property type="match status" value="1"/>
</dbReference>
<dbReference type="InterPro" id="IPR051089">
    <property type="entry name" value="prtT"/>
</dbReference>
<evidence type="ECO:0000313" key="12">
    <source>
        <dbReference type="Proteomes" id="UP000800200"/>
    </source>
</evidence>
<name>A0A6A6E9Z5_9PEZI</name>
<evidence type="ECO:0000256" key="3">
    <source>
        <dbReference type="ARBA" id="ARBA00022833"/>
    </source>
</evidence>
<keyword evidence="7" id="KW-0539">Nucleus</keyword>
<dbReference type="CDD" id="cd00067">
    <property type="entry name" value="GAL4"/>
    <property type="match status" value="1"/>
</dbReference>
<organism evidence="11 12">
    <name type="scientific">Zopfia rhizophila CBS 207.26</name>
    <dbReference type="NCBI Taxonomy" id="1314779"/>
    <lineage>
        <taxon>Eukaryota</taxon>
        <taxon>Fungi</taxon>
        <taxon>Dikarya</taxon>
        <taxon>Ascomycota</taxon>
        <taxon>Pezizomycotina</taxon>
        <taxon>Dothideomycetes</taxon>
        <taxon>Dothideomycetes incertae sedis</taxon>
        <taxon>Zopfiaceae</taxon>
        <taxon>Zopfia</taxon>
    </lineage>
</organism>
<dbReference type="InterPro" id="IPR036864">
    <property type="entry name" value="Zn2-C6_fun-type_DNA-bd_sf"/>
</dbReference>
<dbReference type="PANTHER" id="PTHR31845">
    <property type="entry name" value="FINGER DOMAIN PROTEIN, PUTATIVE-RELATED"/>
    <property type="match status" value="1"/>
</dbReference>
<evidence type="ECO:0000256" key="6">
    <source>
        <dbReference type="ARBA" id="ARBA00023163"/>
    </source>
</evidence>
<reference evidence="11" key="1">
    <citation type="journal article" date="2020" name="Stud. Mycol.">
        <title>101 Dothideomycetes genomes: a test case for predicting lifestyles and emergence of pathogens.</title>
        <authorList>
            <person name="Haridas S."/>
            <person name="Albert R."/>
            <person name="Binder M."/>
            <person name="Bloem J."/>
            <person name="Labutti K."/>
            <person name="Salamov A."/>
            <person name="Andreopoulos B."/>
            <person name="Baker S."/>
            <person name="Barry K."/>
            <person name="Bills G."/>
            <person name="Bluhm B."/>
            <person name="Cannon C."/>
            <person name="Castanera R."/>
            <person name="Culley D."/>
            <person name="Daum C."/>
            <person name="Ezra D."/>
            <person name="Gonzalez J."/>
            <person name="Henrissat B."/>
            <person name="Kuo A."/>
            <person name="Liang C."/>
            <person name="Lipzen A."/>
            <person name="Lutzoni F."/>
            <person name="Magnuson J."/>
            <person name="Mondo S."/>
            <person name="Nolan M."/>
            <person name="Ohm R."/>
            <person name="Pangilinan J."/>
            <person name="Park H.-J."/>
            <person name="Ramirez L."/>
            <person name="Alfaro M."/>
            <person name="Sun H."/>
            <person name="Tritt A."/>
            <person name="Yoshinaga Y."/>
            <person name="Zwiers L.-H."/>
            <person name="Turgeon B."/>
            <person name="Goodwin S."/>
            <person name="Spatafora J."/>
            <person name="Crous P."/>
            <person name="Grigoriev I."/>
        </authorList>
    </citation>
    <scope>NUCLEOTIDE SEQUENCE</scope>
    <source>
        <strain evidence="11">CBS 207.26</strain>
    </source>
</reference>
<dbReference type="GO" id="GO:0006351">
    <property type="term" value="P:DNA-templated transcription"/>
    <property type="evidence" value="ECO:0007669"/>
    <property type="project" value="InterPro"/>
</dbReference>
<dbReference type="SMART" id="SM00906">
    <property type="entry name" value="Fungal_trans"/>
    <property type="match status" value="1"/>
</dbReference>
<evidence type="ECO:0000256" key="7">
    <source>
        <dbReference type="ARBA" id="ARBA00023242"/>
    </source>
</evidence>
<dbReference type="InterPro" id="IPR007219">
    <property type="entry name" value="XnlR_reg_dom"/>
</dbReference>
<evidence type="ECO:0000256" key="1">
    <source>
        <dbReference type="ARBA" id="ARBA00004123"/>
    </source>
</evidence>
<keyword evidence="5" id="KW-0238">DNA-binding</keyword>
<keyword evidence="3" id="KW-0862">Zinc</keyword>
<keyword evidence="2" id="KW-0479">Metal-binding</keyword>
<dbReference type="FunFam" id="4.10.240.10:FF:000003">
    <property type="entry name" value="C6 transcription factor (Leu3)"/>
    <property type="match status" value="1"/>
</dbReference>
<evidence type="ECO:0000313" key="11">
    <source>
        <dbReference type="EMBL" id="KAF2186656.1"/>
    </source>
</evidence>
<dbReference type="GO" id="GO:0005634">
    <property type="term" value="C:nucleus"/>
    <property type="evidence" value="ECO:0007669"/>
    <property type="project" value="UniProtKB-SubCell"/>
</dbReference>
<accession>A0A6A6E9Z5</accession>
<dbReference type="GO" id="GO:0000981">
    <property type="term" value="F:DNA-binding transcription factor activity, RNA polymerase II-specific"/>
    <property type="evidence" value="ECO:0007669"/>
    <property type="project" value="InterPro"/>
</dbReference>
<feature type="region of interest" description="Disordered" evidence="9">
    <location>
        <begin position="1"/>
        <end position="56"/>
    </location>
</feature>
<dbReference type="EMBL" id="ML994629">
    <property type="protein sequence ID" value="KAF2186656.1"/>
    <property type="molecule type" value="Genomic_DNA"/>
</dbReference>
<dbReference type="GO" id="GO:0000976">
    <property type="term" value="F:transcription cis-regulatory region binding"/>
    <property type="evidence" value="ECO:0007669"/>
    <property type="project" value="TreeGrafter"/>
</dbReference>
<dbReference type="Pfam" id="PF00172">
    <property type="entry name" value="Zn_clus"/>
    <property type="match status" value="1"/>
</dbReference>
<dbReference type="GO" id="GO:0001216">
    <property type="term" value="F:DNA-binding transcription activator activity"/>
    <property type="evidence" value="ECO:0007669"/>
    <property type="project" value="UniProtKB-ARBA"/>
</dbReference>
<dbReference type="AlphaFoldDB" id="A0A6A6E9Z5"/>
<dbReference type="Pfam" id="PF04082">
    <property type="entry name" value="Fungal_trans"/>
    <property type="match status" value="1"/>
</dbReference>
<evidence type="ECO:0000259" key="10">
    <source>
        <dbReference type="PROSITE" id="PS50048"/>
    </source>
</evidence>
<dbReference type="PROSITE" id="PS00463">
    <property type="entry name" value="ZN2_CY6_FUNGAL_1"/>
    <property type="match status" value="1"/>
</dbReference>
<dbReference type="OrthoDB" id="2341546at2759"/>
<dbReference type="SMART" id="SM00066">
    <property type="entry name" value="GAL4"/>
    <property type="match status" value="1"/>
</dbReference>
<gene>
    <name evidence="11" type="ORF">K469DRAFT_687028</name>
</gene>
<dbReference type="PROSITE" id="PS50048">
    <property type="entry name" value="ZN2_CY6_FUNGAL_2"/>
    <property type="match status" value="1"/>
</dbReference>
<dbReference type="SUPFAM" id="SSF57701">
    <property type="entry name" value="Zn2/Cys6 DNA-binding domain"/>
    <property type="match status" value="1"/>
</dbReference>
<keyword evidence="12" id="KW-1185">Reference proteome</keyword>
<comment type="subcellular location">
    <subcellularLocation>
        <location evidence="1">Nucleus</location>
    </subcellularLocation>
</comment>
<dbReference type="Proteomes" id="UP000800200">
    <property type="component" value="Unassembled WGS sequence"/>
</dbReference>
<feature type="domain" description="Zn(2)-C6 fungal-type" evidence="10">
    <location>
        <begin position="63"/>
        <end position="96"/>
    </location>
</feature>
<dbReference type="InterPro" id="IPR001138">
    <property type="entry name" value="Zn2Cys6_DnaBD"/>
</dbReference>